<dbReference type="Proteomes" id="UP001161406">
    <property type="component" value="Unassembled WGS sequence"/>
</dbReference>
<sequence length="166" mass="18115">MTGLAFLRRVWPDMCAAYRDAALGRACLDMQEKYAADVPLLLLLCIADRAGHGVGRAGLEALIVESEDWRGIVIQPLRHARQAMKGRFTAPSEAGLRDDVKRLELEAERLHVQRLAEAFPPPAANGESTALLYLAMRGVAATAATEFLKTFNLAYDAQVLPVAVLD</sequence>
<keyword evidence="2" id="KW-1185">Reference proteome</keyword>
<dbReference type="InterPro" id="IPR012659">
    <property type="entry name" value="CHP02444"/>
</dbReference>
<reference evidence="1" key="1">
    <citation type="journal article" date="2014" name="Int. J. Syst. Evol. Microbiol.">
        <title>Complete genome of a new Firmicutes species belonging to the dominant human colonic microbiota ('Ruminococcus bicirculans') reveals two chromosomes and a selective capacity to utilize plant glucans.</title>
        <authorList>
            <consortium name="NISC Comparative Sequencing Program"/>
            <person name="Wegmann U."/>
            <person name="Louis P."/>
            <person name="Goesmann A."/>
            <person name="Henrissat B."/>
            <person name="Duncan S.H."/>
            <person name="Flint H.J."/>
        </authorList>
    </citation>
    <scope>NUCLEOTIDE SEQUENCE</scope>
    <source>
        <strain evidence="1">NBRC 103855</strain>
    </source>
</reference>
<gene>
    <name evidence="1" type="ORF">GCM10007913_04930</name>
</gene>
<evidence type="ECO:0000313" key="2">
    <source>
        <dbReference type="Proteomes" id="UP001161406"/>
    </source>
</evidence>
<proteinExistence type="predicted"/>
<protein>
    <recommendedName>
        <fullName evidence="3">TIGR02444 family protein</fullName>
    </recommendedName>
</protein>
<dbReference type="EMBL" id="BSNG01000001">
    <property type="protein sequence ID" value="GLQ08561.1"/>
    <property type="molecule type" value="Genomic_DNA"/>
</dbReference>
<organism evidence="1 2">
    <name type="scientific">Devosia yakushimensis</name>
    <dbReference type="NCBI Taxonomy" id="470028"/>
    <lineage>
        <taxon>Bacteria</taxon>
        <taxon>Pseudomonadati</taxon>
        <taxon>Pseudomonadota</taxon>
        <taxon>Alphaproteobacteria</taxon>
        <taxon>Hyphomicrobiales</taxon>
        <taxon>Devosiaceae</taxon>
        <taxon>Devosia</taxon>
    </lineage>
</organism>
<dbReference type="NCBIfam" id="TIGR02444">
    <property type="entry name" value="TIGR02444 family protein"/>
    <property type="match status" value="1"/>
</dbReference>
<reference evidence="1" key="2">
    <citation type="submission" date="2023-01" db="EMBL/GenBank/DDBJ databases">
        <title>Draft genome sequence of Devosia yakushimensis strain NBRC 103855.</title>
        <authorList>
            <person name="Sun Q."/>
            <person name="Mori K."/>
        </authorList>
    </citation>
    <scope>NUCLEOTIDE SEQUENCE</scope>
    <source>
        <strain evidence="1">NBRC 103855</strain>
    </source>
</reference>
<accession>A0ABQ5UDD8</accession>
<comment type="caution">
    <text evidence="1">The sequence shown here is derived from an EMBL/GenBank/DDBJ whole genome shotgun (WGS) entry which is preliminary data.</text>
</comment>
<dbReference type="Pfam" id="PF09523">
    <property type="entry name" value="DUF2390"/>
    <property type="match status" value="1"/>
</dbReference>
<evidence type="ECO:0008006" key="3">
    <source>
        <dbReference type="Google" id="ProtNLM"/>
    </source>
</evidence>
<evidence type="ECO:0000313" key="1">
    <source>
        <dbReference type="EMBL" id="GLQ08561.1"/>
    </source>
</evidence>
<name>A0ABQ5UDD8_9HYPH</name>
<dbReference type="RefSeq" id="WP_284387582.1">
    <property type="nucleotide sequence ID" value="NZ_BSNG01000001.1"/>
</dbReference>